<organism evidence="3 4">
    <name type="scientific">Oleiharenicola lentus</name>
    <dbReference type="NCBI Taxonomy" id="2508720"/>
    <lineage>
        <taxon>Bacteria</taxon>
        <taxon>Pseudomonadati</taxon>
        <taxon>Verrucomicrobiota</taxon>
        <taxon>Opitutia</taxon>
        <taxon>Opitutales</taxon>
        <taxon>Opitutaceae</taxon>
        <taxon>Oleiharenicola</taxon>
    </lineage>
</organism>
<evidence type="ECO:0000259" key="2">
    <source>
        <dbReference type="SMART" id="SM00226"/>
    </source>
</evidence>
<dbReference type="InterPro" id="IPR036196">
    <property type="entry name" value="Ptyr_pPase_sf"/>
</dbReference>
<proteinExistence type="predicted"/>
<dbReference type="InterPro" id="IPR023485">
    <property type="entry name" value="Ptyr_pPase"/>
</dbReference>
<name>A0A4Q1C722_9BACT</name>
<dbReference type="EMBL" id="SDHX01000001">
    <property type="protein sequence ID" value="RXK54697.1"/>
    <property type="molecule type" value="Genomic_DNA"/>
</dbReference>
<dbReference type="Pfam" id="PF01451">
    <property type="entry name" value="LMWPc"/>
    <property type="match status" value="1"/>
</dbReference>
<feature type="domain" description="Phosphotyrosine protein phosphatase I" evidence="2">
    <location>
        <begin position="4"/>
        <end position="139"/>
    </location>
</feature>
<dbReference type="SMART" id="SM00226">
    <property type="entry name" value="LMWPc"/>
    <property type="match status" value="1"/>
</dbReference>
<sequence>MKTHQVLILCTGNSARSIFGEYLLRAKGKGRFAVRSAGAHPTGRVHPLAVRVLRERYDLDASDARSKSWDEFKGEKIDFVITVCDSAREACPIWPGQPVVAHWGSPDPAAVKGTEEEQYRFFVNVASQIARRVELFCAFPDDKLTPLAVQDIGRQFRMEGEAGFAR</sequence>
<dbReference type="PANTHER" id="PTHR43428">
    <property type="entry name" value="ARSENATE REDUCTASE"/>
    <property type="match status" value="1"/>
</dbReference>
<comment type="caution">
    <text evidence="3">The sequence shown here is derived from an EMBL/GenBank/DDBJ whole genome shotgun (WGS) entry which is preliminary data.</text>
</comment>
<keyword evidence="1" id="KW-0059">Arsenical resistance</keyword>
<dbReference type="Gene3D" id="3.40.50.2300">
    <property type="match status" value="1"/>
</dbReference>
<dbReference type="RefSeq" id="WP_129046061.1">
    <property type="nucleotide sequence ID" value="NZ_SDHX01000001.1"/>
</dbReference>
<dbReference type="GO" id="GO:0046685">
    <property type="term" value="P:response to arsenic-containing substance"/>
    <property type="evidence" value="ECO:0007669"/>
    <property type="project" value="UniProtKB-KW"/>
</dbReference>
<reference evidence="3 4" key="1">
    <citation type="submission" date="2019-01" db="EMBL/GenBank/DDBJ databases">
        <title>Lacunisphaera sp. strain TWA-58.</title>
        <authorList>
            <person name="Chen W.-M."/>
        </authorList>
    </citation>
    <scope>NUCLEOTIDE SEQUENCE [LARGE SCALE GENOMIC DNA]</scope>
    <source>
        <strain evidence="3 4">TWA-58</strain>
    </source>
</reference>
<gene>
    <name evidence="3" type="ORF">ESB00_02025</name>
</gene>
<accession>A0A4Q1C722</accession>
<dbReference type="Proteomes" id="UP000290218">
    <property type="component" value="Unassembled WGS sequence"/>
</dbReference>
<keyword evidence="4" id="KW-1185">Reference proteome</keyword>
<dbReference type="PANTHER" id="PTHR43428:SF1">
    <property type="entry name" value="ARSENATE REDUCTASE"/>
    <property type="match status" value="1"/>
</dbReference>
<dbReference type="OrthoDB" id="9784339at2"/>
<dbReference type="SUPFAM" id="SSF52788">
    <property type="entry name" value="Phosphotyrosine protein phosphatases I"/>
    <property type="match status" value="1"/>
</dbReference>
<protein>
    <submittedName>
        <fullName evidence="3">Arsenate reductase ArsC</fullName>
    </submittedName>
</protein>
<evidence type="ECO:0000313" key="4">
    <source>
        <dbReference type="Proteomes" id="UP000290218"/>
    </source>
</evidence>
<dbReference type="CDD" id="cd16345">
    <property type="entry name" value="LMWP_ArsC"/>
    <property type="match status" value="1"/>
</dbReference>
<evidence type="ECO:0000313" key="3">
    <source>
        <dbReference type="EMBL" id="RXK54697.1"/>
    </source>
</evidence>
<evidence type="ECO:0000256" key="1">
    <source>
        <dbReference type="ARBA" id="ARBA00022849"/>
    </source>
</evidence>
<dbReference type="AlphaFoldDB" id="A0A4Q1C722"/>